<protein>
    <submittedName>
        <fullName evidence="1">Uncharacterized protein</fullName>
    </submittedName>
</protein>
<name>A0ACB7TG40_HYAAI</name>
<accession>A0ACB7TG40</accession>
<evidence type="ECO:0000313" key="1">
    <source>
        <dbReference type="EMBL" id="KAH6945221.1"/>
    </source>
</evidence>
<comment type="caution">
    <text evidence="1">The sequence shown here is derived from an EMBL/GenBank/DDBJ whole genome shotgun (WGS) entry which is preliminary data.</text>
</comment>
<gene>
    <name evidence="1" type="ORF">HPB50_007571</name>
</gene>
<dbReference type="Proteomes" id="UP000821845">
    <property type="component" value="Chromosome 1"/>
</dbReference>
<dbReference type="EMBL" id="CM023481">
    <property type="protein sequence ID" value="KAH6945221.1"/>
    <property type="molecule type" value="Genomic_DNA"/>
</dbReference>
<organism evidence="1 2">
    <name type="scientific">Hyalomma asiaticum</name>
    <name type="common">Tick</name>
    <dbReference type="NCBI Taxonomy" id="266040"/>
    <lineage>
        <taxon>Eukaryota</taxon>
        <taxon>Metazoa</taxon>
        <taxon>Ecdysozoa</taxon>
        <taxon>Arthropoda</taxon>
        <taxon>Chelicerata</taxon>
        <taxon>Arachnida</taxon>
        <taxon>Acari</taxon>
        <taxon>Parasitiformes</taxon>
        <taxon>Ixodida</taxon>
        <taxon>Ixodoidea</taxon>
        <taxon>Ixodidae</taxon>
        <taxon>Hyalomminae</taxon>
        <taxon>Hyalomma</taxon>
    </lineage>
</organism>
<evidence type="ECO:0000313" key="2">
    <source>
        <dbReference type="Proteomes" id="UP000821845"/>
    </source>
</evidence>
<keyword evidence="2" id="KW-1185">Reference proteome</keyword>
<proteinExistence type="predicted"/>
<reference evidence="1" key="1">
    <citation type="submission" date="2020-05" db="EMBL/GenBank/DDBJ databases">
        <title>Large-scale comparative analyses of tick genomes elucidate their genetic diversity and vector capacities.</title>
        <authorList>
            <person name="Jia N."/>
            <person name="Wang J."/>
            <person name="Shi W."/>
            <person name="Du L."/>
            <person name="Sun Y."/>
            <person name="Zhan W."/>
            <person name="Jiang J."/>
            <person name="Wang Q."/>
            <person name="Zhang B."/>
            <person name="Ji P."/>
            <person name="Sakyi L.B."/>
            <person name="Cui X."/>
            <person name="Yuan T."/>
            <person name="Jiang B."/>
            <person name="Yang W."/>
            <person name="Lam T.T.-Y."/>
            <person name="Chang Q."/>
            <person name="Ding S."/>
            <person name="Wang X."/>
            <person name="Zhu J."/>
            <person name="Ruan X."/>
            <person name="Zhao L."/>
            <person name="Wei J."/>
            <person name="Que T."/>
            <person name="Du C."/>
            <person name="Cheng J."/>
            <person name="Dai P."/>
            <person name="Han X."/>
            <person name="Huang E."/>
            <person name="Gao Y."/>
            <person name="Liu J."/>
            <person name="Shao H."/>
            <person name="Ye R."/>
            <person name="Li L."/>
            <person name="Wei W."/>
            <person name="Wang X."/>
            <person name="Wang C."/>
            <person name="Yang T."/>
            <person name="Huo Q."/>
            <person name="Li W."/>
            <person name="Guo W."/>
            <person name="Chen H."/>
            <person name="Zhou L."/>
            <person name="Ni X."/>
            <person name="Tian J."/>
            <person name="Zhou Y."/>
            <person name="Sheng Y."/>
            <person name="Liu T."/>
            <person name="Pan Y."/>
            <person name="Xia L."/>
            <person name="Li J."/>
            <person name="Zhao F."/>
            <person name="Cao W."/>
        </authorList>
    </citation>
    <scope>NUCLEOTIDE SEQUENCE</scope>
    <source>
        <strain evidence="1">Hyas-2018</strain>
    </source>
</reference>
<sequence>MTFRTNAATSAITRQQLEISEFVDDLLNRDLGFMRRARDKLADQLWSILAGIEIPKDWRQGWITLILKQGGADGPAAKLPPYHGHERGVRLFPGILRECPNDIVLMAESTQEMQALLDICQSEITRQGLCFNVKTALLRLTGECTKEGVVSLGDAEVSSCTEYSTWV</sequence>